<name>A0A7W5TPG3_9MICC</name>
<gene>
    <name evidence="2" type="ORF">FHX47_000263</name>
</gene>
<keyword evidence="3" id="KW-1185">Reference proteome</keyword>
<feature type="region of interest" description="Disordered" evidence="1">
    <location>
        <begin position="1"/>
        <end position="27"/>
    </location>
</feature>
<comment type="caution">
    <text evidence="2">The sequence shown here is derived from an EMBL/GenBank/DDBJ whole genome shotgun (WGS) entry which is preliminary data.</text>
</comment>
<proteinExistence type="predicted"/>
<accession>A0A7W5TPG3</accession>
<dbReference type="RefSeq" id="WP_183357093.1">
    <property type="nucleotide sequence ID" value="NZ_BAABKR010000005.1"/>
</dbReference>
<dbReference type="Proteomes" id="UP000547528">
    <property type="component" value="Unassembled WGS sequence"/>
</dbReference>
<evidence type="ECO:0000256" key="1">
    <source>
        <dbReference type="SAM" id="MobiDB-lite"/>
    </source>
</evidence>
<feature type="compositionally biased region" description="Polar residues" evidence="1">
    <location>
        <begin position="1"/>
        <end position="14"/>
    </location>
</feature>
<evidence type="ECO:0000313" key="3">
    <source>
        <dbReference type="Proteomes" id="UP000547528"/>
    </source>
</evidence>
<organism evidence="2 3">
    <name type="scientific">Garicola koreensis</name>
    <dbReference type="NCBI Taxonomy" id="1262554"/>
    <lineage>
        <taxon>Bacteria</taxon>
        <taxon>Bacillati</taxon>
        <taxon>Actinomycetota</taxon>
        <taxon>Actinomycetes</taxon>
        <taxon>Micrococcales</taxon>
        <taxon>Micrococcaceae</taxon>
        <taxon>Garicola</taxon>
    </lineage>
</organism>
<evidence type="ECO:0000313" key="2">
    <source>
        <dbReference type="EMBL" id="MBB3666670.1"/>
    </source>
</evidence>
<dbReference type="AlphaFoldDB" id="A0A7W5TPG3"/>
<reference evidence="2 3" key="1">
    <citation type="submission" date="2020-08" db="EMBL/GenBank/DDBJ databases">
        <title>Sequencing the genomes of 1000 actinobacteria strains.</title>
        <authorList>
            <person name="Klenk H.-P."/>
        </authorList>
    </citation>
    <scope>NUCLEOTIDE SEQUENCE [LARGE SCALE GENOMIC DNA]</scope>
    <source>
        <strain evidence="2 3">DSM 28238</strain>
    </source>
</reference>
<protein>
    <submittedName>
        <fullName evidence="2">Uncharacterized protein</fullName>
    </submittedName>
</protein>
<sequence length="68" mass="7385">MVGSQFSLGSTTASAPAAAERQPETGREFSAVERELVVKNGEYLASILTSVYAPEMRQAILDEARKHM</sequence>
<dbReference type="EMBL" id="JACIBT010000001">
    <property type="protein sequence ID" value="MBB3666670.1"/>
    <property type="molecule type" value="Genomic_DNA"/>
</dbReference>